<sequence>MKELPHIINSINNTPSRPLNDMRPADVNKSNEDEVRLNAYLVSTQEMQKLTLSVLYKNRTDVI</sequence>
<evidence type="ECO:0000313" key="3">
    <source>
        <dbReference type="Proteomes" id="UP001217089"/>
    </source>
</evidence>
<name>A0ABQ9E9I9_TEGGR</name>
<accession>A0ABQ9E9I9</accession>
<reference evidence="2 3" key="1">
    <citation type="submission" date="2022-12" db="EMBL/GenBank/DDBJ databases">
        <title>Chromosome-level genome of Tegillarca granosa.</title>
        <authorList>
            <person name="Kim J."/>
        </authorList>
    </citation>
    <scope>NUCLEOTIDE SEQUENCE [LARGE SCALE GENOMIC DNA]</scope>
    <source>
        <strain evidence="2">Teg-2019</strain>
        <tissue evidence="2">Adductor muscle</tissue>
    </source>
</reference>
<evidence type="ECO:0000313" key="2">
    <source>
        <dbReference type="EMBL" id="KAJ8299968.1"/>
    </source>
</evidence>
<gene>
    <name evidence="2" type="ORF">KUTeg_021487</name>
</gene>
<dbReference type="Proteomes" id="UP001217089">
    <property type="component" value="Unassembled WGS sequence"/>
</dbReference>
<proteinExistence type="predicted"/>
<evidence type="ECO:0000256" key="1">
    <source>
        <dbReference type="SAM" id="MobiDB-lite"/>
    </source>
</evidence>
<dbReference type="EMBL" id="JARBDR010000919">
    <property type="protein sequence ID" value="KAJ8299968.1"/>
    <property type="molecule type" value="Genomic_DNA"/>
</dbReference>
<protein>
    <submittedName>
        <fullName evidence="2">Uncharacterized protein</fullName>
    </submittedName>
</protein>
<comment type="caution">
    <text evidence="2">The sequence shown here is derived from an EMBL/GenBank/DDBJ whole genome shotgun (WGS) entry which is preliminary data.</text>
</comment>
<keyword evidence="3" id="KW-1185">Reference proteome</keyword>
<feature type="region of interest" description="Disordered" evidence="1">
    <location>
        <begin position="1"/>
        <end position="28"/>
    </location>
</feature>
<organism evidence="2 3">
    <name type="scientific">Tegillarca granosa</name>
    <name type="common">Malaysian cockle</name>
    <name type="synonym">Anadara granosa</name>
    <dbReference type="NCBI Taxonomy" id="220873"/>
    <lineage>
        <taxon>Eukaryota</taxon>
        <taxon>Metazoa</taxon>
        <taxon>Spiralia</taxon>
        <taxon>Lophotrochozoa</taxon>
        <taxon>Mollusca</taxon>
        <taxon>Bivalvia</taxon>
        <taxon>Autobranchia</taxon>
        <taxon>Pteriomorphia</taxon>
        <taxon>Arcoida</taxon>
        <taxon>Arcoidea</taxon>
        <taxon>Arcidae</taxon>
        <taxon>Tegillarca</taxon>
    </lineage>
</organism>